<sequence length="77" mass="8747">MKLKELITNTDGRLSTTGFIQFFSWAVATGLLIWSHLEGKTFASEYWVLYVSLCVFGSPVTKGVVSKFNPKTREERK</sequence>
<dbReference type="InterPro" id="IPR020300">
    <property type="entry name" value="DUF2644"/>
</dbReference>
<evidence type="ECO:0000313" key="3">
    <source>
        <dbReference type="Proteomes" id="UP000229329"/>
    </source>
</evidence>
<dbReference type="RefSeq" id="WP_100288132.1">
    <property type="nucleotide sequence ID" value="NZ_PHHA01000003.1"/>
</dbReference>
<keyword evidence="3" id="KW-1185">Reference proteome</keyword>
<dbReference type="EMBL" id="PHHA01000003">
    <property type="protein sequence ID" value="PJG86200.1"/>
    <property type="molecule type" value="Genomic_DNA"/>
</dbReference>
<protein>
    <recommendedName>
        <fullName evidence="4">DUF2644 domain-containing protein</fullName>
    </recommendedName>
</protein>
<comment type="caution">
    <text evidence="2">The sequence shown here is derived from an EMBL/GenBank/DDBJ whole genome shotgun (WGS) entry which is preliminary data.</text>
</comment>
<proteinExistence type="predicted"/>
<keyword evidence="1" id="KW-0812">Transmembrane</keyword>
<dbReference type="AlphaFoldDB" id="A0A2M8S4X6"/>
<keyword evidence="1" id="KW-1133">Transmembrane helix</keyword>
<keyword evidence="1" id="KW-0472">Membrane</keyword>
<evidence type="ECO:0000256" key="1">
    <source>
        <dbReference type="SAM" id="Phobius"/>
    </source>
</evidence>
<organism evidence="2 3">
    <name type="scientific">Conservatibacter flavescens</name>
    <dbReference type="NCBI Taxonomy" id="28161"/>
    <lineage>
        <taxon>Bacteria</taxon>
        <taxon>Pseudomonadati</taxon>
        <taxon>Pseudomonadota</taxon>
        <taxon>Gammaproteobacteria</taxon>
        <taxon>Pasteurellales</taxon>
        <taxon>Pasteurellaceae</taxon>
        <taxon>Conservatibacter</taxon>
    </lineage>
</organism>
<dbReference type="Pfam" id="PF10841">
    <property type="entry name" value="DUF2644"/>
    <property type="match status" value="1"/>
</dbReference>
<dbReference type="Proteomes" id="UP000229329">
    <property type="component" value="Unassembled WGS sequence"/>
</dbReference>
<accession>A0A2M8S4X6</accession>
<feature type="transmembrane region" description="Helical" evidence="1">
    <location>
        <begin position="46"/>
        <end position="65"/>
    </location>
</feature>
<dbReference type="OrthoDB" id="5682357at2"/>
<feature type="transmembrane region" description="Helical" evidence="1">
    <location>
        <begin position="12"/>
        <end position="34"/>
    </location>
</feature>
<name>A0A2M8S4X6_9PAST</name>
<reference evidence="2 3" key="1">
    <citation type="submission" date="2017-11" db="EMBL/GenBank/DDBJ databases">
        <title>Reclassification of Bisgaard taxon 7 as Conservatibacter flavescens gen. nov., sp. nov.</title>
        <authorList>
            <person name="Christensen H."/>
        </authorList>
    </citation>
    <scope>NUCLEOTIDE SEQUENCE [LARGE SCALE GENOMIC DNA]</scope>
    <source>
        <strain evidence="2 3">7_4</strain>
    </source>
</reference>
<evidence type="ECO:0008006" key="4">
    <source>
        <dbReference type="Google" id="ProtNLM"/>
    </source>
</evidence>
<evidence type="ECO:0000313" key="2">
    <source>
        <dbReference type="EMBL" id="PJG86200.1"/>
    </source>
</evidence>
<gene>
    <name evidence="2" type="ORF">CVP05_03245</name>
</gene>